<protein>
    <submittedName>
        <fullName evidence="8">ABC transporter substrate-binding protein</fullName>
    </submittedName>
</protein>
<comment type="caution">
    <text evidence="8">The sequence shown here is derived from an EMBL/GenBank/DDBJ whole genome shotgun (WGS) entry which is preliminary data.</text>
</comment>
<evidence type="ECO:0000313" key="8">
    <source>
        <dbReference type="EMBL" id="MFC4769923.1"/>
    </source>
</evidence>
<dbReference type="SUPFAM" id="SSF53850">
    <property type="entry name" value="Periplasmic binding protein-like II"/>
    <property type="match status" value="1"/>
</dbReference>
<evidence type="ECO:0000313" key="9">
    <source>
        <dbReference type="Proteomes" id="UP001596002"/>
    </source>
</evidence>
<dbReference type="Proteomes" id="UP001596002">
    <property type="component" value="Unassembled WGS sequence"/>
</dbReference>
<dbReference type="Pfam" id="PF00496">
    <property type="entry name" value="SBP_bac_5"/>
    <property type="match status" value="1"/>
</dbReference>
<evidence type="ECO:0000259" key="7">
    <source>
        <dbReference type="Pfam" id="PF00496"/>
    </source>
</evidence>
<feature type="signal peptide" evidence="6">
    <location>
        <begin position="1"/>
        <end position="27"/>
    </location>
</feature>
<comment type="subcellular location">
    <subcellularLocation>
        <location evidence="1">Cell membrane</location>
        <topology evidence="1">Lipid-anchor</topology>
    </subcellularLocation>
</comment>
<feature type="chain" id="PRO_5047107080" evidence="6">
    <location>
        <begin position="28"/>
        <end position="540"/>
    </location>
</feature>
<dbReference type="CDD" id="cd08493">
    <property type="entry name" value="PBP2_DppA_like"/>
    <property type="match status" value="1"/>
</dbReference>
<keyword evidence="4 6" id="KW-0732">Signal</keyword>
<dbReference type="RefSeq" id="WP_380029033.1">
    <property type="nucleotide sequence ID" value="NZ_JBHSHC010000152.1"/>
</dbReference>
<dbReference type="InterPro" id="IPR030678">
    <property type="entry name" value="Peptide/Ni-bd"/>
</dbReference>
<evidence type="ECO:0000256" key="4">
    <source>
        <dbReference type="ARBA" id="ARBA00022729"/>
    </source>
</evidence>
<keyword evidence="3" id="KW-0813">Transport</keyword>
<dbReference type="Gene3D" id="3.10.105.10">
    <property type="entry name" value="Dipeptide-binding Protein, Domain 3"/>
    <property type="match status" value="1"/>
</dbReference>
<name>A0ABV9Q7L0_9BACL</name>
<dbReference type="InterPro" id="IPR000914">
    <property type="entry name" value="SBP_5_dom"/>
</dbReference>
<evidence type="ECO:0000256" key="1">
    <source>
        <dbReference type="ARBA" id="ARBA00004193"/>
    </source>
</evidence>
<dbReference type="Gene3D" id="3.90.76.10">
    <property type="entry name" value="Dipeptide-binding Protein, Domain 1"/>
    <property type="match status" value="1"/>
</dbReference>
<proteinExistence type="inferred from homology"/>
<dbReference type="InterPro" id="IPR039424">
    <property type="entry name" value="SBP_5"/>
</dbReference>
<feature type="region of interest" description="Disordered" evidence="5">
    <location>
        <begin position="519"/>
        <end position="540"/>
    </location>
</feature>
<accession>A0ABV9Q7L0</accession>
<evidence type="ECO:0000256" key="3">
    <source>
        <dbReference type="ARBA" id="ARBA00022448"/>
    </source>
</evidence>
<dbReference type="PANTHER" id="PTHR30290">
    <property type="entry name" value="PERIPLASMIC BINDING COMPONENT OF ABC TRANSPORTER"/>
    <property type="match status" value="1"/>
</dbReference>
<dbReference type="PROSITE" id="PS51257">
    <property type="entry name" value="PROKAR_LIPOPROTEIN"/>
    <property type="match status" value="1"/>
</dbReference>
<reference evidence="9" key="1">
    <citation type="journal article" date="2019" name="Int. J. Syst. Evol. Microbiol.">
        <title>The Global Catalogue of Microorganisms (GCM) 10K type strain sequencing project: providing services to taxonomists for standard genome sequencing and annotation.</title>
        <authorList>
            <consortium name="The Broad Institute Genomics Platform"/>
            <consortium name="The Broad Institute Genome Sequencing Center for Infectious Disease"/>
            <person name="Wu L."/>
            <person name="Ma J."/>
        </authorList>
    </citation>
    <scope>NUCLEOTIDE SEQUENCE [LARGE SCALE GENOMIC DNA]</scope>
    <source>
        <strain evidence="9">WYCCWR 12678</strain>
    </source>
</reference>
<evidence type="ECO:0000256" key="6">
    <source>
        <dbReference type="SAM" id="SignalP"/>
    </source>
</evidence>
<keyword evidence="9" id="KW-1185">Reference proteome</keyword>
<gene>
    <name evidence="8" type="ORF">ACFO8Q_21800</name>
</gene>
<sequence>MKKAIKMLGVAALAGSLVLAGCSSKPASESNTAKKPSSGTLIYGRGGDSVSLDPHNVTDGESFRVTENIYDGLVDYEKENTKIVPSLATKWSTSEDGKTWTFELRKDVKFHDGTDFNADAVVYNFERMWDKNHPQHKGDFSYFHDMFGGFKGEEGSVIQEIKKVDSHTVQFKLKEPQAPFLANLGMSTFAIISPEALKKHGDKIGENPVGTGPFKFKEWKRNDSITVEKNDKYWQQGLPKLDKAIFKVIPDNTARLTALKAGEIDIMDGLNPSDVNQVKGDSRLQILLRPSMNVGYLSLNNTKKPFDNPKVRQAVSMAVNKKGLIDAFFAGLAEPAKNPLPPSLWGYNKDIKDYEYNPEKAKQLLAEAGFPNGFETEFWAMPVARPYMPQPQKIAEAIQADLAKIGIKTKIVSFEWATYLKKTKNGEHPMALLGWTGDNGDPDNFLYVLLDKNNANPPAAQNISLYKSDKVHDLLVKAQTTSDQAVRAKLYEDAQKFIHEDAPMVPLVHTTPPLAASKAVKGYQPHPKGSESLVDVSIEK</sequence>
<dbReference type="PIRSF" id="PIRSF002741">
    <property type="entry name" value="MppA"/>
    <property type="match status" value="1"/>
</dbReference>
<dbReference type="EMBL" id="JBHSHC010000152">
    <property type="protein sequence ID" value="MFC4769923.1"/>
    <property type="molecule type" value="Genomic_DNA"/>
</dbReference>
<dbReference type="PANTHER" id="PTHR30290:SF9">
    <property type="entry name" value="OLIGOPEPTIDE-BINDING PROTEIN APPA"/>
    <property type="match status" value="1"/>
</dbReference>
<dbReference type="Gene3D" id="3.40.190.10">
    <property type="entry name" value="Periplasmic binding protein-like II"/>
    <property type="match status" value="1"/>
</dbReference>
<organism evidence="8 9">
    <name type="scientific">Effusibacillus consociatus</name>
    <dbReference type="NCBI Taxonomy" id="1117041"/>
    <lineage>
        <taxon>Bacteria</taxon>
        <taxon>Bacillati</taxon>
        <taxon>Bacillota</taxon>
        <taxon>Bacilli</taxon>
        <taxon>Bacillales</taxon>
        <taxon>Alicyclobacillaceae</taxon>
        <taxon>Effusibacillus</taxon>
    </lineage>
</organism>
<dbReference type="InterPro" id="IPR023765">
    <property type="entry name" value="SBP_5_CS"/>
</dbReference>
<feature type="domain" description="Solute-binding protein family 5" evidence="7">
    <location>
        <begin position="82"/>
        <end position="456"/>
    </location>
</feature>
<evidence type="ECO:0000256" key="5">
    <source>
        <dbReference type="SAM" id="MobiDB-lite"/>
    </source>
</evidence>
<comment type="similarity">
    <text evidence="2">Belongs to the bacterial solute-binding protein 5 family.</text>
</comment>
<dbReference type="PROSITE" id="PS01040">
    <property type="entry name" value="SBP_BACTERIAL_5"/>
    <property type="match status" value="1"/>
</dbReference>
<evidence type="ECO:0000256" key="2">
    <source>
        <dbReference type="ARBA" id="ARBA00005695"/>
    </source>
</evidence>